<keyword evidence="1 2" id="KW-0378">Hydrolase</keyword>
<dbReference type="Proteomes" id="UP000324896">
    <property type="component" value="Unassembled WGS sequence"/>
</dbReference>
<dbReference type="GeneID" id="57011940"/>
<evidence type="ECO:0000256" key="1">
    <source>
        <dbReference type="ARBA" id="ARBA00022801"/>
    </source>
</evidence>
<dbReference type="SFLD" id="SFLDS00003">
    <property type="entry name" value="Haloacid_Dehalogenase"/>
    <property type="match status" value="1"/>
</dbReference>
<evidence type="ECO:0000313" key="7">
    <source>
        <dbReference type="EMBL" id="TDS31579.1"/>
    </source>
</evidence>
<gene>
    <name evidence="7" type="ORF">BY453_11153</name>
    <name evidence="8" type="ORF">C7954_10479</name>
    <name evidence="2" type="ORF">C8C78_1584</name>
    <name evidence="3" type="ORF">SAMN04488597_10352</name>
    <name evidence="4" type="ORF">SAMN04488598_11350</name>
    <name evidence="6" type="ORF">SAMN04515652_11350</name>
    <name evidence="5" type="ORF">SAMN04515654_104124</name>
</gene>
<dbReference type="InterPro" id="IPR006439">
    <property type="entry name" value="HAD-SF_hydro_IA"/>
</dbReference>
<protein>
    <submittedName>
        <fullName evidence="2">HAD superfamily hydrolase (TIGR01549 family)</fullName>
    </submittedName>
    <submittedName>
        <fullName evidence="3">Haloacid dehalogenase superfamily, subfamily IA, variant 1 with third motif having Dx(3-4)D or Dx(3-4)E</fullName>
    </submittedName>
</protein>
<dbReference type="PROSITE" id="PS01228">
    <property type="entry name" value="COF_1"/>
    <property type="match status" value="1"/>
</dbReference>
<dbReference type="EMBL" id="FNEH01000004">
    <property type="protein sequence ID" value="SDI31812.1"/>
    <property type="molecule type" value="Genomic_DNA"/>
</dbReference>
<reference evidence="9 11" key="2">
    <citation type="submission" date="2016-10" db="EMBL/GenBank/DDBJ databases">
        <authorList>
            <person name="Varghese N."/>
            <person name="Submissions S."/>
        </authorList>
    </citation>
    <scope>NUCLEOTIDE SEQUENCE [LARGE SCALE GENOMIC DNA]</scope>
    <source>
        <strain evidence="3 15">WG10</strain>
        <strain evidence="4 11">WG2</strain>
        <strain evidence="6 9">WG5</strain>
    </source>
</reference>
<dbReference type="Proteomes" id="UP000198945">
    <property type="component" value="Unassembled WGS sequence"/>
</dbReference>
<evidence type="ECO:0000313" key="5">
    <source>
        <dbReference type="EMBL" id="SDI31812.1"/>
    </source>
</evidence>
<evidence type="ECO:0000313" key="8">
    <source>
        <dbReference type="EMBL" id="TDX46709.1"/>
    </source>
</evidence>
<evidence type="ECO:0000313" key="14">
    <source>
        <dbReference type="Proteomes" id="UP000295758"/>
    </source>
</evidence>
<proteinExistence type="predicted"/>
<dbReference type="InterPro" id="IPR036412">
    <property type="entry name" value="HAD-like_sf"/>
</dbReference>
<evidence type="ECO:0000313" key="4">
    <source>
        <dbReference type="EMBL" id="SDF48538.1"/>
    </source>
</evidence>
<dbReference type="EMBL" id="FNBJ01000013">
    <property type="protein sequence ID" value="SDF48538.1"/>
    <property type="molecule type" value="Genomic_DNA"/>
</dbReference>
<dbReference type="OrthoDB" id="9809962at2"/>
<evidence type="ECO:0000313" key="12">
    <source>
        <dbReference type="Proteomes" id="UP000247389"/>
    </source>
</evidence>
<evidence type="ECO:0000313" key="9">
    <source>
        <dbReference type="Proteomes" id="UP000198612"/>
    </source>
</evidence>
<dbReference type="Proteomes" id="UP000198612">
    <property type="component" value="Unassembled WGS sequence"/>
</dbReference>
<dbReference type="Proteomes" id="UP000295472">
    <property type="component" value="Unassembled WGS sequence"/>
</dbReference>
<dbReference type="Pfam" id="PF00702">
    <property type="entry name" value="Hydrolase"/>
    <property type="match status" value="1"/>
</dbReference>
<evidence type="ECO:0000313" key="2">
    <source>
        <dbReference type="EMBL" id="PXV60142.1"/>
    </source>
</evidence>
<dbReference type="EMBL" id="SOEF01000004">
    <property type="protein sequence ID" value="TDX46709.1"/>
    <property type="molecule type" value="Genomic_DNA"/>
</dbReference>
<dbReference type="RefSeq" id="WP_073157395.1">
    <property type="nucleotide sequence ID" value="NZ_FMYT01000003.1"/>
</dbReference>
<evidence type="ECO:0000313" key="13">
    <source>
        <dbReference type="Proteomes" id="UP000295472"/>
    </source>
</evidence>
<dbReference type="Proteomes" id="UP000247389">
    <property type="component" value="Unassembled WGS sequence"/>
</dbReference>
<sequence length="243" mass="28665">MFKDKDVFLFDLDGTLLTIETEEFLKHYFRALSLEFKDLFEEQSDFINLLMASTQKMIKNDGSSSNQQAFMEEFMKKIDINKQTEVEQIKERFDQFYQNKFEALGKYFEIDKETPLEIIKYLKKQGKKLVLATNPLFPKKAVEKRLSWTGIDPADFELLTHYENMSYSKPNPNYYQEILEKINVDPENCLMIGNDLKEDAAAAELGIKTFIIEDKLIKRKGSDYPIEWRGSLKEFKDLIKREI</sequence>
<dbReference type="Proteomes" id="UP000295758">
    <property type="component" value="Unassembled WGS sequence"/>
</dbReference>
<dbReference type="EMBL" id="SOAA01000011">
    <property type="protein sequence ID" value="TDS31579.1"/>
    <property type="molecule type" value="Genomic_DNA"/>
</dbReference>
<reference evidence="7 14" key="4">
    <citation type="submission" date="2019-03" db="EMBL/GenBank/DDBJ databases">
        <title>Deep subsurface shale carbon reservoir microbial communities from Ohio and West Virginia, USA.</title>
        <authorList>
            <person name="Wrighton K."/>
        </authorList>
    </citation>
    <scope>NUCLEOTIDE SEQUENCE [LARGE SCALE GENOMIC DNA]</scope>
    <source>
        <strain evidence="7 14">UTICA-S4D12</strain>
    </source>
</reference>
<accession>A0A1G6JKC2</accession>
<organism evidence="3 15">
    <name type="scientific">Halanaerobium congolense</name>
    <dbReference type="NCBI Taxonomy" id="54121"/>
    <lineage>
        <taxon>Bacteria</taxon>
        <taxon>Bacillati</taxon>
        <taxon>Bacillota</taxon>
        <taxon>Clostridia</taxon>
        <taxon>Halanaerobiales</taxon>
        <taxon>Halanaerobiaceae</taxon>
        <taxon>Halanaerobium</taxon>
    </lineage>
</organism>
<dbReference type="STRING" id="54121.SAMN04515653_103125"/>
<dbReference type="EMBL" id="QICM01000058">
    <property type="protein sequence ID" value="PXV60142.1"/>
    <property type="molecule type" value="Genomic_DNA"/>
</dbReference>
<dbReference type="Proteomes" id="UP000199519">
    <property type="component" value="Unassembled WGS sequence"/>
</dbReference>
<dbReference type="SFLD" id="SFLDG01129">
    <property type="entry name" value="C1.5:_HAD__Beta-PGM__Phosphata"/>
    <property type="match status" value="1"/>
</dbReference>
<dbReference type="SUPFAM" id="SSF56784">
    <property type="entry name" value="HAD-like"/>
    <property type="match status" value="1"/>
</dbReference>
<reference evidence="2 12" key="3">
    <citation type="submission" date="2018-04" db="EMBL/GenBank/DDBJ databases">
        <title>Subsurface microbial communities from deep shales in Ohio and West Virginia, USA.</title>
        <authorList>
            <person name="Wrighton K."/>
        </authorList>
    </citation>
    <scope>NUCLEOTIDE SEQUENCE [LARGE SCALE GENOMIC DNA]</scope>
    <source>
        <strain evidence="8 13">DSMZ 11287</strain>
        <strain evidence="2 12">MSL28</strain>
    </source>
</reference>
<evidence type="ECO:0000313" key="3">
    <source>
        <dbReference type="EMBL" id="SDC19111.1"/>
    </source>
</evidence>
<dbReference type="EMBL" id="FOHG01000013">
    <property type="protein sequence ID" value="SES95531.1"/>
    <property type="molecule type" value="Genomic_DNA"/>
</dbReference>
<dbReference type="PANTHER" id="PTHR43316:SF3">
    <property type="entry name" value="HALOACID DEHALOGENASE, TYPE II (AFU_ORTHOLOGUE AFUA_2G07750)-RELATED"/>
    <property type="match status" value="1"/>
</dbReference>
<dbReference type="Gene3D" id="3.40.50.1000">
    <property type="entry name" value="HAD superfamily/HAD-like"/>
    <property type="match status" value="1"/>
</dbReference>
<dbReference type="GO" id="GO:0016787">
    <property type="term" value="F:hydrolase activity"/>
    <property type="evidence" value="ECO:0007669"/>
    <property type="project" value="UniProtKB-KW"/>
</dbReference>
<evidence type="ECO:0000313" key="10">
    <source>
        <dbReference type="Proteomes" id="UP000198945"/>
    </source>
</evidence>
<dbReference type="CDD" id="cd01427">
    <property type="entry name" value="HAD_like"/>
    <property type="match status" value="1"/>
</dbReference>
<dbReference type="AlphaFoldDB" id="A0A1G6JKC2"/>
<name>A0A1G6JKC2_9FIRM</name>
<dbReference type="PANTHER" id="PTHR43316">
    <property type="entry name" value="HYDROLASE, HALOACID DELAHOGENASE-RELATED"/>
    <property type="match status" value="1"/>
</dbReference>
<reference evidence="5 10" key="1">
    <citation type="submission" date="2016-10" db="EMBL/GenBank/DDBJ databases">
        <authorList>
            <person name="de Groot N.N."/>
        </authorList>
    </citation>
    <scope>NUCLEOTIDE SEQUENCE [LARGE SCALE GENOMIC DNA]</scope>
    <source>
        <strain evidence="5 10">WG7</strain>
    </source>
</reference>
<dbReference type="PRINTS" id="PR00413">
    <property type="entry name" value="HADHALOGNASE"/>
</dbReference>
<dbReference type="EMBL" id="FMYT01000003">
    <property type="protein sequence ID" value="SDC19111.1"/>
    <property type="molecule type" value="Genomic_DNA"/>
</dbReference>
<dbReference type="InterPro" id="IPR023214">
    <property type="entry name" value="HAD_sf"/>
</dbReference>
<keyword evidence="11" id="KW-1185">Reference proteome</keyword>
<evidence type="ECO:0000313" key="15">
    <source>
        <dbReference type="Proteomes" id="UP000324896"/>
    </source>
</evidence>
<evidence type="ECO:0000313" key="6">
    <source>
        <dbReference type="EMBL" id="SES95531.1"/>
    </source>
</evidence>
<dbReference type="NCBIfam" id="TIGR01549">
    <property type="entry name" value="HAD-SF-IA-v1"/>
    <property type="match status" value="1"/>
</dbReference>
<evidence type="ECO:0000313" key="11">
    <source>
        <dbReference type="Proteomes" id="UP000199519"/>
    </source>
</evidence>
<dbReference type="InterPro" id="IPR051540">
    <property type="entry name" value="S-2-haloacid_dehalogenase"/>
</dbReference>